<dbReference type="EMBL" id="CP158375">
    <property type="protein sequence ID" value="XDO97662.1"/>
    <property type="molecule type" value="Genomic_DNA"/>
</dbReference>
<protein>
    <submittedName>
        <fullName evidence="1">Uncharacterized protein</fullName>
    </submittedName>
</protein>
<name>A0AB39KVT0_9CAUL</name>
<organism evidence="1">
    <name type="scientific">Caulobacter sp. 73W</name>
    <dbReference type="NCBI Taxonomy" id="3161137"/>
    <lineage>
        <taxon>Bacteria</taxon>
        <taxon>Pseudomonadati</taxon>
        <taxon>Pseudomonadota</taxon>
        <taxon>Alphaproteobacteria</taxon>
        <taxon>Caulobacterales</taxon>
        <taxon>Caulobacteraceae</taxon>
        <taxon>Caulobacter</taxon>
    </lineage>
</organism>
<accession>A0AB39KVT0</accession>
<gene>
    <name evidence="1" type="ORF">ABOZ73_04375</name>
</gene>
<dbReference type="AlphaFoldDB" id="A0AB39KVT0"/>
<reference evidence="1" key="1">
    <citation type="submission" date="2024-06" db="EMBL/GenBank/DDBJ databases">
        <title>Caulobacter inopinatus, sp. nov.</title>
        <authorList>
            <person name="Donachie S.P."/>
        </authorList>
    </citation>
    <scope>NUCLEOTIDE SEQUENCE</scope>
    <source>
        <strain evidence="1">73W</strain>
    </source>
</reference>
<evidence type="ECO:0000313" key="1">
    <source>
        <dbReference type="EMBL" id="XDO97662.1"/>
    </source>
</evidence>
<sequence length="85" mass="9449">MAVRGSYSGMAMTRLATSVVNHPEAISSAELRALAEYNAHLSRRERTILLNLTRRLVEIERRDGPEAVERRLREVCAVMGPTGNA</sequence>
<proteinExistence type="predicted"/>
<dbReference type="RefSeq" id="WP_369061029.1">
    <property type="nucleotide sequence ID" value="NZ_CP158375.1"/>
</dbReference>